<evidence type="ECO:0000313" key="2">
    <source>
        <dbReference type="Proteomes" id="UP000046067"/>
    </source>
</evidence>
<accession>A0A655Z739</accession>
<name>A0A655Z739_VIBCL</name>
<dbReference type="Proteomes" id="UP000046067">
    <property type="component" value="Unassembled WGS sequence"/>
</dbReference>
<protein>
    <submittedName>
        <fullName evidence="1">Uncharacterized protein</fullName>
    </submittedName>
</protein>
<evidence type="ECO:0000313" key="1">
    <source>
        <dbReference type="EMBL" id="CSC62697.1"/>
    </source>
</evidence>
<proteinExistence type="predicted"/>
<gene>
    <name evidence="1" type="ORF">ERS013201_03108</name>
</gene>
<dbReference type="AlphaFoldDB" id="A0A655Z739"/>
<organism evidence="1 2">
    <name type="scientific">Vibrio cholerae</name>
    <dbReference type="NCBI Taxonomy" id="666"/>
    <lineage>
        <taxon>Bacteria</taxon>
        <taxon>Pseudomonadati</taxon>
        <taxon>Pseudomonadota</taxon>
        <taxon>Gammaproteobacteria</taxon>
        <taxon>Vibrionales</taxon>
        <taxon>Vibrionaceae</taxon>
        <taxon>Vibrio</taxon>
    </lineage>
</organism>
<reference evidence="1 2" key="1">
    <citation type="submission" date="2015-07" db="EMBL/GenBank/DDBJ databases">
        <authorList>
            <consortium name="Pathogen Informatics"/>
        </authorList>
    </citation>
    <scope>NUCLEOTIDE SEQUENCE [LARGE SCALE GENOMIC DNA]</scope>
    <source>
        <strain evidence="1 2">A325</strain>
    </source>
</reference>
<dbReference type="EMBL" id="CWQJ01000024">
    <property type="protein sequence ID" value="CSC62697.1"/>
    <property type="molecule type" value="Genomic_DNA"/>
</dbReference>
<sequence>MQLVSRLLTQAQQGLSRSHIGAKNQQIGKIADRVFNIQRAIAAMECRYIESKLSLLTSIGNHL</sequence>